<accession>A0A2V1K5K2</accession>
<keyword evidence="2" id="KW-1003">Cell membrane</keyword>
<keyword evidence="8" id="KW-1185">Reference proteome</keyword>
<dbReference type="AlphaFoldDB" id="A0A2V1K5K2"/>
<proteinExistence type="predicted"/>
<feature type="transmembrane region" description="Helical" evidence="6">
    <location>
        <begin position="39"/>
        <end position="63"/>
    </location>
</feature>
<evidence type="ECO:0000256" key="2">
    <source>
        <dbReference type="ARBA" id="ARBA00022475"/>
    </source>
</evidence>
<keyword evidence="3 6" id="KW-0812">Transmembrane</keyword>
<comment type="caution">
    <text evidence="7">The sequence shown here is derived from an EMBL/GenBank/DDBJ whole genome shotgun (WGS) entry which is preliminary data.</text>
</comment>
<protein>
    <submittedName>
        <fullName evidence="7">Amino acid transporter</fullName>
    </submittedName>
</protein>
<evidence type="ECO:0000313" key="8">
    <source>
        <dbReference type="Proteomes" id="UP000245212"/>
    </source>
</evidence>
<dbReference type="GO" id="GO:0015171">
    <property type="term" value="F:amino acid transmembrane transporter activity"/>
    <property type="evidence" value="ECO:0007669"/>
    <property type="project" value="TreeGrafter"/>
</dbReference>
<dbReference type="GO" id="GO:0005886">
    <property type="term" value="C:plasma membrane"/>
    <property type="evidence" value="ECO:0007669"/>
    <property type="project" value="UniProtKB-SubCell"/>
</dbReference>
<evidence type="ECO:0000256" key="6">
    <source>
        <dbReference type="SAM" id="Phobius"/>
    </source>
</evidence>
<evidence type="ECO:0000256" key="5">
    <source>
        <dbReference type="ARBA" id="ARBA00023136"/>
    </source>
</evidence>
<keyword evidence="5 6" id="KW-0472">Membrane</keyword>
<dbReference type="InterPro" id="IPR001123">
    <property type="entry name" value="LeuE-type"/>
</dbReference>
<keyword evidence="4 6" id="KW-1133">Transmembrane helix</keyword>
<dbReference type="RefSeq" id="WP_109060916.1">
    <property type="nucleotide sequence ID" value="NZ_QETA01000001.1"/>
</dbReference>
<reference evidence="8" key="1">
    <citation type="submission" date="2018-05" db="EMBL/GenBank/DDBJ databases">
        <authorList>
            <person name="Li Y."/>
        </authorList>
    </citation>
    <scope>NUCLEOTIDE SEQUENCE [LARGE SCALE GENOMIC DNA]</scope>
    <source>
        <strain evidence="8">3d-2-2</strain>
    </source>
</reference>
<dbReference type="Proteomes" id="UP000245212">
    <property type="component" value="Unassembled WGS sequence"/>
</dbReference>
<evidence type="ECO:0000256" key="1">
    <source>
        <dbReference type="ARBA" id="ARBA00004651"/>
    </source>
</evidence>
<dbReference type="PANTHER" id="PTHR30086">
    <property type="entry name" value="ARGININE EXPORTER PROTEIN ARGO"/>
    <property type="match status" value="1"/>
</dbReference>
<feature type="transmembrane region" description="Helical" evidence="6">
    <location>
        <begin position="68"/>
        <end position="86"/>
    </location>
</feature>
<name>A0A2V1K5K2_9BURK</name>
<feature type="transmembrane region" description="Helical" evidence="6">
    <location>
        <begin position="184"/>
        <end position="203"/>
    </location>
</feature>
<comment type="subcellular location">
    <subcellularLocation>
        <location evidence="1">Cell membrane</location>
        <topology evidence="1">Multi-pass membrane protein</topology>
    </subcellularLocation>
</comment>
<dbReference type="Pfam" id="PF01810">
    <property type="entry name" value="LysE"/>
    <property type="match status" value="1"/>
</dbReference>
<dbReference type="EMBL" id="QETA01000001">
    <property type="protein sequence ID" value="PWF25513.1"/>
    <property type="molecule type" value="Genomic_DNA"/>
</dbReference>
<evidence type="ECO:0000256" key="3">
    <source>
        <dbReference type="ARBA" id="ARBA00022692"/>
    </source>
</evidence>
<dbReference type="PANTHER" id="PTHR30086:SF21">
    <property type="entry name" value="TRANSPORT PROTEIN"/>
    <property type="match status" value="1"/>
</dbReference>
<dbReference type="PIRSF" id="PIRSF006324">
    <property type="entry name" value="LeuE"/>
    <property type="match status" value="1"/>
</dbReference>
<feature type="transmembrane region" description="Helical" evidence="6">
    <location>
        <begin position="148"/>
        <end position="172"/>
    </location>
</feature>
<gene>
    <name evidence="7" type="ORF">DD235_05175</name>
</gene>
<evidence type="ECO:0000313" key="7">
    <source>
        <dbReference type="EMBL" id="PWF25513.1"/>
    </source>
</evidence>
<sequence length="205" mass="22063">MTELLAVVTITILAVMSPGPDFAIVTRNSLVLSRRAGVLTALGIGLGVLVHVAYTLLGVGLLIRQSPWLFGVVKLVGAAWLVWLGVKMLRSRPTALQQDIAQPAVALSDFMALRVGFLTNALNPKTTIFIVSLFMQVVGPQTPFAVQIGYGVFISLAHIVWFSLVALCFSAGQVRLKLLAFRHWIDRVFGALLVGFGVLLGLAKI</sequence>
<evidence type="ECO:0000256" key="4">
    <source>
        <dbReference type="ARBA" id="ARBA00022989"/>
    </source>
</evidence>
<organism evidence="7 8">
    <name type="scientific">Corticimicrobacter populi</name>
    <dbReference type="NCBI Taxonomy" id="2175229"/>
    <lineage>
        <taxon>Bacteria</taxon>
        <taxon>Pseudomonadati</taxon>
        <taxon>Pseudomonadota</taxon>
        <taxon>Betaproteobacteria</taxon>
        <taxon>Burkholderiales</taxon>
        <taxon>Alcaligenaceae</taxon>
        <taxon>Corticimicrobacter</taxon>
    </lineage>
</organism>